<name>A0A4Y2S9S0_ARAVE</name>
<dbReference type="EMBL" id="BGPR01020202">
    <property type="protein sequence ID" value="GBN84049.1"/>
    <property type="molecule type" value="Genomic_DNA"/>
</dbReference>
<protein>
    <submittedName>
        <fullName evidence="1">Uncharacterized protein</fullName>
    </submittedName>
</protein>
<accession>A0A4Y2S9S0</accession>
<keyword evidence="2" id="KW-1185">Reference proteome</keyword>
<sequence>MSLDPPGVSPSRSVRNILPFLSTKSEKKKKRTTQMRFLKMAAKLARVTLSIRVPHAISGPGILLRPTGVPPPQVPWHHESPGSKFIFEHNSSPLETAEDGLPLHVLFEKGSYLQHHSSCAVPLILRLKNGSHRLVRIKHPYPQHWRGKPCNHTNAKYQ</sequence>
<dbReference type="Proteomes" id="UP000499080">
    <property type="component" value="Unassembled WGS sequence"/>
</dbReference>
<gene>
    <name evidence="1" type="ORF">AVEN_123404_1</name>
</gene>
<organism evidence="1 2">
    <name type="scientific">Araneus ventricosus</name>
    <name type="common">Orbweaver spider</name>
    <name type="synonym">Epeira ventricosa</name>
    <dbReference type="NCBI Taxonomy" id="182803"/>
    <lineage>
        <taxon>Eukaryota</taxon>
        <taxon>Metazoa</taxon>
        <taxon>Ecdysozoa</taxon>
        <taxon>Arthropoda</taxon>
        <taxon>Chelicerata</taxon>
        <taxon>Arachnida</taxon>
        <taxon>Araneae</taxon>
        <taxon>Araneomorphae</taxon>
        <taxon>Entelegynae</taxon>
        <taxon>Araneoidea</taxon>
        <taxon>Araneidae</taxon>
        <taxon>Araneus</taxon>
    </lineage>
</organism>
<dbReference type="AlphaFoldDB" id="A0A4Y2S9S0"/>
<evidence type="ECO:0000313" key="2">
    <source>
        <dbReference type="Proteomes" id="UP000499080"/>
    </source>
</evidence>
<evidence type="ECO:0000313" key="1">
    <source>
        <dbReference type="EMBL" id="GBN84049.1"/>
    </source>
</evidence>
<comment type="caution">
    <text evidence="1">The sequence shown here is derived from an EMBL/GenBank/DDBJ whole genome shotgun (WGS) entry which is preliminary data.</text>
</comment>
<reference evidence="1 2" key="1">
    <citation type="journal article" date="2019" name="Sci. Rep.">
        <title>Orb-weaving spider Araneus ventricosus genome elucidates the spidroin gene catalogue.</title>
        <authorList>
            <person name="Kono N."/>
            <person name="Nakamura H."/>
            <person name="Ohtoshi R."/>
            <person name="Moran D.A.P."/>
            <person name="Shinohara A."/>
            <person name="Yoshida Y."/>
            <person name="Fujiwara M."/>
            <person name="Mori M."/>
            <person name="Tomita M."/>
            <person name="Arakawa K."/>
        </authorList>
    </citation>
    <scope>NUCLEOTIDE SEQUENCE [LARGE SCALE GENOMIC DNA]</scope>
</reference>
<proteinExistence type="predicted"/>